<dbReference type="EMBL" id="CP033459">
    <property type="protein sequence ID" value="QFQ12057.1"/>
    <property type="molecule type" value="Genomic_DNA"/>
</dbReference>
<comment type="subcellular location">
    <subcellularLocation>
        <location evidence="1">Cell outer membrane</location>
        <topology evidence="1">Multi-pass membrane protein</topology>
    </subcellularLocation>
</comment>
<keyword evidence="3" id="KW-1134">Transmembrane beta strand</keyword>
<sequence>MKKKLLLSALCAFATMTMNAGGFLTNTNHGAHFLRFPAMEGVITVEGALYNPAGIGFLTPGWHIAVNNQTALQTRTIQSFYEPFRYGAGNNGMSLKKFEGKSTAPIIPSFDIAYVKDRWFGSFHFGVIGGGGKCEFDNGLGSFESVVSMLPGVVNALAPMDIVSGYSAESFMRGKQYYFGGQIGLGYKVDDHLSVSLGGRLIYASCNYYGYVRNISLTTAVDMPTAAGTIPAGTTVPAANLFNAVGMNSMAALVGDVNVNCDQSGWGFSPIIGVNYNNGRWNVGLRYEAKARLRLKNRSSTEASSMMSNLEEFQDGKKVAGDMPAFFGIGAQYKATDKFRVGLGYHYYFDDNAHQHNHKQDKLDANTWELLGGLEYDLTDRLTASVGGQMTNYGLGKKKDYISDMSFTTSSYSLGAGVKVKLSEKVDLNVSYFKTFYYSTRKNQEDYNGVGAMYNGIVQRVAASGALTPEQIDKVNTTFQNVDFSGNDLFDRTNDVIGVGVNIKF</sequence>
<protein>
    <recommendedName>
        <fullName evidence="9">Outer membrane protein beta-barrel domain-containing protein</fullName>
    </recommendedName>
</protein>
<dbReference type="PANTHER" id="PTHR35093">
    <property type="entry name" value="OUTER MEMBRANE PROTEIN NMB0088-RELATED"/>
    <property type="match status" value="1"/>
</dbReference>
<dbReference type="InterPro" id="IPR027385">
    <property type="entry name" value="Beta-barrel_OMP"/>
</dbReference>
<accession>A0A5P8E551</accession>
<evidence type="ECO:0000256" key="7">
    <source>
        <dbReference type="ARBA" id="ARBA00023237"/>
    </source>
</evidence>
<keyword evidence="7" id="KW-0998">Cell outer membrane</keyword>
<reference evidence="10 11" key="1">
    <citation type="submission" date="2018-11" db="EMBL/GenBank/DDBJ databases">
        <authorList>
            <person name="Na S.W."/>
            <person name="Baik M."/>
        </authorList>
    </citation>
    <scope>NUCLEOTIDE SEQUENCE [LARGE SCALE GENOMIC DNA]</scope>
    <source>
        <strain evidence="10 11">E39</strain>
    </source>
</reference>
<comment type="similarity">
    <text evidence="2">Belongs to the OmpP1/FadL family.</text>
</comment>
<evidence type="ECO:0000259" key="9">
    <source>
        <dbReference type="Pfam" id="PF13505"/>
    </source>
</evidence>
<evidence type="ECO:0000256" key="5">
    <source>
        <dbReference type="ARBA" id="ARBA00022729"/>
    </source>
</evidence>
<feature type="signal peptide" evidence="8">
    <location>
        <begin position="1"/>
        <end position="20"/>
    </location>
</feature>
<evidence type="ECO:0000256" key="4">
    <source>
        <dbReference type="ARBA" id="ARBA00022692"/>
    </source>
</evidence>
<dbReference type="Proteomes" id="UP000249375">
    <property type="component" value="Chromosome"/>
</dbReference>
<keyword evidence="4" id="KW-0812">Transmembrane</keyword>
<dbReference type="Gene3D" id="2.40.160.60">
    <property type="entry name" value="Outer membrane protein transport protein (OMPP1/FadL/TodX)"/>
    <property type="match status" value="1"/>
</dbReference>
<evidence type="ECO:0000256" key="6">
    <source>
        <dbReference type="ARBA" id="ARBA00023136"/>
    </source>
</evidence>
<dbReference type="GO" id="GO:0015483">
    <property type="term" value="F:long-chain fatty acid transporting porin activity"/>
    <property type="evidence" value="ECO:0007669"/>
    <property type="project" value="TreeGrafter"/>
</dbReference>
<dbReference type="OrthoDB" id="9765839at2"/>
<dbReference type="Pfam" id="PF13505">
    <property type="entry name" value="OMP_b-brl"/>
    <property type="match status" value="1"/>
</dbReference>
<name>A0A5P8E551_9BACT</name>
<evidence type="ECO:0000313" key="11">
    <source>
        <dbReference type="Proteomes" id="UP000249375"/>
    </source>
</evidence>
<keyword evidence="6" id="KW-0472">Membrane</keyword>
<gene>
    <name evidence="10" type="ORF">C7Y71_002920</name>
</gene>
<dbReference type="SUPFAM" id="SSF56935">
    <property type="entry name" value="Porins"/>
    <property type="match status" value="1"/>
</dbReference>
<feature type="domain" description="Outer membrane protein beta-barrel" evidence="9">
    <location>
        <begin position="315"/>
        <end position="448"/>
    </location>
</feature>
<keyword evidence="11" id="KW-1185">Reference proteome</keyword>
<proteinExistence type="inferred from homology"/>
<dbReference type="AlphaFoldDB" id="A0A5P8E551"/>
<evidence type="ECO:0000256" key="8">
    <source>
        <dbReference type="SAM" id="SignalP"/>
    </source>
</evidence>
<dbReference type="KEGG" id="alq:C7Y71_002920"/>
<evidence type="ECO:0000256" key="2">
    <source>
        <dbReference type="ARBA" id="ARBA00008163"/>
    </source>
</evidence>
<dbReference type="InterPro" id="IPR005017">
    <property type="entry name" value="OMPP1/FadL/TodX"/>
</dbReference>
<dbReference type="RefSeq" id="WP_111898648.1">
    <property type="nucleotide sequence ID" value="NZ_CP033459.1"/>
</dbReference>
<dbReference type="PANTHER" id="PTHR35093:SF8">
    <property type="entry name" value="OUTER MEMBRANE PROTEIN NMB0088-RELATED"/>
    <property type="match status" value="1"/>
</dbReference>
<evidence type="ECO:0000313" key="10">
    <source>
        <dbReference type="EMBL" id="QFQ12057.1"/>
    </source>
</evidence>
<evidence type="ECO:0000256" key="1">
    <source>
        <dbReference type="ARBA" id="ARBA00004571"/>
    </source>
</evidence>
<keyword evidence="5 8" id="KW-0732">Signal</keyword>
<feature type="chain" id="PRO_5024328639" description="Outer membrane protein beta-barrel domain-containing protein" evidence="8">
    <location>
        <begin position="21"/>
        <end position="505"/>
    </location>
</feature>
<dbReference type="GO" id="GO:0009279">
    <property type="term" value="C:cell outer membrane"/>
    <property type="evidence" value="ECO:0007669"/>
    <property type="project" value="UniProtKB-SubCell"/>
</dbReference>
<organism evidence="10 11">
    <name type="scientific">Pseudoprevotella muciniphila</name>
    <dbReference type="NCBI Taxonomy" id="2133944"/>
    <lineage>
        <taxon>Bacteria</taxon>
        <taxon>Pseudomonadati</taxon>
        <taxon>Bacteroidota</taxon>
        <taxon>Bacteroidia</taxon>
        <taxon>Bacteroidales</taxon>
        <taxon>Prevotellaceae</taxon>
        <taxon>Pseudoprevotella</taxon>
    </lineage>
</organism>
<evidence type="ECO:0000256" key="3">
    <source>
        <dbReference type="ARBA" id="ARBA00022452"/>
    </source>
</evidence>